<evidence type="ECO:0000313" key="2">
    <source>
        <dbReference type="Proteomes" id="UP000011648"/>
    </source>
</evidence>
<protein>
    <submittedName>
        <fullName evidence="1">Uncharacterized protein</fullName>
    </submittedName>
</protein>
<dbReference type="Proteomes" id="UP000011648">
    <property type="component" value="Unassembled WGS sequence"/>
</dbReference>
<proteinExistence type="predicted"/>
<keyword evidence="2" id="KW-1185">Reference proteome</keyword>
<dbReference type="AlphaFoldDB" id="L9ZWC3"/>
<dbReference type="EMBL" id="AOIL01000042">
    <property type="protein sequence ID" value="ELY90790.1"/>
    <property type="molecule type" value="Genomic_DNA"/>
</dbReference>
<sequence>MGHKKRLFNHFVIQKILNRVLSSPVTYPMILSQPTFRLVMFSMEFLTMIGLQTPLNAMSIWLVNAQSSHHEHLNWNLLRNFQPVRC</sequence>
<organism evidence="1 2">
    <name type="scientific">Natrialba taiwanensis DSM 12281</name>
    <dbReference type="NCBI Taxonomy" id="1230458"/>
    <lineage>
        <taxon>Archaea</taxon>
        <taxon>Methanobacteriati</taxon>
        <taxon>Methanobacteriota</taxon>
        <taxon>Stenosarchaea group</taxon>
        <taxon>Halobacteria</taxon>
        <taxon>Halobacteriales</taxon>
        <taxon>Natrialbaceae</taxon>
        <taxon>Natrialba</taxon>
    </lineage>
</organism>
<accession>L9ZWC3</accession>
<gene>
    <name evidence="1" type="ORF">C484_11221</name>
</gene>
<name>L9ZWC3_9EURY</name>
<comment type="caution">
    <text evidence="1">The sequence shown here is derived from an EMBL/GenBank/DDBJ whole genome shotgun (WGS) entry which is preliminary data.</text>
</comment>
<reference evidence="1 2" key="1">
    <citation type="journal article" date="2014" name="PLoS Genet.">
        <title>Phylogenetically driven sequencing of extremely halophilic archaea reveals strategies for static and dynamic osmo-response.</title>
        <authorList>
            <person name="Becker E.A."/>
            <person name="Seitzer P.M."/>
            <person name="Tritt A."/>
            <person name="Larsen D."/>
            <person name="Krusor M."/>
            <person name="Yao A.I."/>
            <person name="Wu D."/>
            <person name="Madern D."/>
            <person name="Eisen J.A."/>
            <person name="Darling A.E."/>
            <person name="Facciotti M.T."/>
        </authorList>
    </citation>
    <scope>NUCLEOTIDE SEQUENCE [LARGE SCALE GENOMIC DNA]</scope>
    <source>
        <strain evidence="1 2">DSM 12281</strain>
    </source>
</reference>
<evidence type="ECO:0000313" key="1">
    <source>
        <dbReference type="EMBL" id="ELY90790.1"/>
    </source>
</evidence>